<organism evidence="6 7">
    <name type="scientific">Cyclobacterium qasimii</name>
    <dbReference type="NCBI Taxonomy" id="1350429"/>
    <lineage>
        <taxon>Bacteria</taxon>
        <taxon>Pseudomonadati</taxon>
        <taxon>Bacteroidota</taxon>
        <taxon>Cytophagia</taxon>
        <taxon>Cytophagales</taxon>
        <taxon>Cyclobacteriaceae</taxon>
        <taxon>Cyclobacterium</taxon>
    </lineage>
</organism>
<dbReference type="InterPro" id="IPR038404">
    <property type="entry name" value="TRAP_DctP_sf"/>
</dbReference>
<comment type="caution">
    <text evidence="6">The sequence shown here is derived from an EMBL/GenBank/DDBJ whole genome shotgun (WGS) entry which is preliminary data.</text>
</comment>
<evidence type="ECO:0000256" key="2">
    <source>
        <dbReference type="ARBA" id="ARBA00009023"/>
    </source>
</evidence>
<dbReference type="PANTHER" id="PTHR33376">
    <property type="match status" value="1"/>
</dbReference>
<dbReference type="GO" id="GO:0055085">
    <property type="term" value="P:transmembrane transport"/>
    <property type="evidence" value="ECO:0007669"/>
    <property type="project" value="InterPro"/>
</dbReference>
<evidence type="ECO:0000256" key="4">
    <source>
        <dbReference type="ARBA" id="ARBA00022729"/>
    </source>
</evidence>
<comment type="subcellular location">
    <subcellularLocation>
        <location evidence="1">Cell envelope</location>
    </subcellularLocation>
</comment>
<dbReference type="InterPro" id="IPR004682">
    <property type="entry name" value="TRAP_DctP"/>
</dbReference>
<dbReference type="GO" id="GO:0030288">
    <property type="term" value="C:outer membrane-bounded periplasmic space"/>
    <property type="evidence" value="ECO:0007669"/>
    <property type="project" value="InterPro"/>
</dbReference>
<reference evidence="6 7" key="1">
    <citation type="submission" date="2019-07" db="EMBL/GenBank/DDBJ databases">
        <title>Whole genome shotgun sequence of Cyclobacterium qasimii NBRC 106168.</title>
        <authorList>
            <person name="Hosoyama A."/>
            <person name="Uohara A."/>
            <person name="Ohji S."/>
            <person name="Ichikawa N."/>
        </authorList>
    </citation>
    <scope>NUCLEOTIDE SEQUENCE [LARGE SCALE GENOMIC DNA]</scope>
    <source>
        <strain evidence="6 7">NBRC 106168</strain>
    </source>
</reference>
<dbReference type="PANTHER" id="PTHR33376:SF4">
    <property type="entry name" value="SIALIC ACID-BINDING PERIPLASMIC PROTEIN SIAP"/>
    <property type="match status" value="1"/>
</dbReference>
<comment type="similarity">
    <text evidence="2">Belongs to the bacterial solute-binding protein 7 family.</text>
</comment>
<dbReference type="PIRSF" id="PIRSF006470">
    <property type="entry name" value="DctB"/>
    <property type="match status" value="1"/>
</dbReference>
<dbReference type="CDD" id="cd13603">
    <property type="entry name" value="PBP2_TRAP_Siap_TeaA_like"/>
    <property type="match status" value="1"/>
</dbReference>
<name>A0A512CIP3_9BACT</name>
<keyword evidence="7" id="KW-1185">Reference proteome</keyword>
<accession>A0A512CIP3</accession>
<dbReference type="InterPro" id="IPR018389">
    <property type="entry name" value="DctP_fam"/>
</dbReference>
<protein>
    <submittedName>
        <fullName evidence="6">Sialic acid-binding protein</fullName>
    </submittedName>
</protein>
<evidence type="ECO:0000256" key="5">
    <source>
        <dbReference type="SAM" id="SignalP"/>
    </source>
</evidence>
<feature type="signal peptide" evidence="5">
    <location>
        <begin position="1"/>
        <end position="31"/>
    </location>
</feature>
<sequence length="339" mass="38272">MSGKFNNDVTMNPKRLIPLLLLFLVASFWSCAPSDEKKPEYVLRFGHLANNQHGWHLASLKFAEEVKKRSNGRIEVKVYPNEQLGKEMDVLTGLLVGSADIMITGESLQSWSLPKAILCATPFAIRDSDHLKKVAGGPLGKEIEQHILDGAGFRPIAWFERGARNLTSNRIIRHPDDLQGMILRVPPVSLYVDTWSALGAKPTPMAFSEVFTALQQSTIHGQENPFALIKDAGLYEVQKYCMLTSHVKSWAYVVMSGKKYDSLPKDLQKVIDESAAIMQEYEHELFLVQEKKDYDFLVEKGMEFIEVDNEAFQTAAKEAVLQSFNEEQTDLLNRILQVK</sequence>
<dbReference type="Gene3D" id="3.40.190.170">
    <property type="entry name" value="Bacterial extracellular solute-binding protein, family 7"/>
    <property type="match status" value="1"/>
</dbReference>
<evidence type="ECO:0000313" key="6">
    <source>
        <dbReference type="EMBL" id="GEO24097.1"/>
    </source>
</evidence>
<feature type="chain" id="PRO_5022111956" evidence="5">
    <location>
        <begin position="32"/>
        <end position="339"/>
    </location>
</feature>
<dbReference type="AlphaFoldDB" id="A0A512CIP3"/>
<keyword evidence="4 5" id="KW-0732">Signal</keyword>
<evidence type="ECO:0000313" key="7">
    <source>
        <dbReference type="Proteomes" id="UP000321301"/>
    </source>
</evidence>
<dbReference type="Proteomes" id="UP000321301">
    <property type="component" value="Unassembled WGS sequence"/>
</dbReference>
<proteinExistence type="inferred from homology"/>
<dbReference type="EMBL" id="BJYV01000037">
    <property type="protein sequence ID" value="GEO24097.1"/>
    <property type="molecule type" value="Genomic_DNA"/>
</dbReference>
<dbReference type="Pfam" id="PF03480">
    <property type="entry name" value="DctP"/>
    <property type="match status" value="1"/>
</dbReference>
<evidence type="ECO:0000256" key="3">
    <source>
        <dbReference type="ARBA" id="ARBA00022448"/>
    </source>
</evidence>
<keyword evidence="3" id="KW-0813">Transport</keyword>
<gene>
    <name evidence="6" type="ORF">CQA01_46310</name>
</gene>
<evidence type="ECO:0000256" key="1">
    <source>
        <dbReference type="ARBA" id="ARBA00004196"/>
    </source>
</evidence>
<dbReference type="NCBIfam" id="TIGR00787">
    <property type="entry name" value="dctP"/>
    <property type="match status" value="1"/>
</dbReference>
<dbReference type="NCBIfam" id="NF037995">
    <property type="entry name" value="TRAP_S1"/>
    <property type="match status" value="1"/>
</dbReference>